<organism evidence="2">
    <name type="scientific">Deinococcus sp. VB142</name>
    <dbReference type="NCBI Taxonomy" id="3112952"/>
    <lineage>
        <taxon>Bacteria</taxon>
        <taxon>Thermotogati</taxon>
        <taxon>Deinococcota</taxon>
        <taxon>Deinococci</taxon>
        <taxon>Deinococcales</taxon>
        <taxon>Deinococcaceae</taxon>
        <taxon>Deinococcus</taxon>
    </lineage>
</organism>
<dbReference type="AlphaFoldDB" id="A0AAU6Q6I6"/>
<dbReference type="Pfam" id="PF02036">
    <property type="entry name" value="SCP2"/>
    <property type="match status" value="1"/>
</dbReference>
<evidence type="ECO:0000259" key="1">
    <source>
        <dbReference type="Pfam" id="PF02036"/>
    </source>
</evidence>
<dbReference type="Gene3D" id="3.30.1050.10">
    <property type="entry name" value="SCP2 sterol-binding domain"/>
    <property type="match status" value="1"/>
</dbReference>
<gene>
    <name evidence="2" type="ORF">WDJ50_14420</name>
</gene>
<dbReference type="RefSeq" id="WP_339097734.1">
    <property type="nucleotide sequence ID" value="NZ_CP149783.1"/>
</dbReference>
<dbReference type="EMBL" id="CP149783">
    <property type="protein sequence ID" value="WYF46265.1"/>
    <property type="molecule type" value="Genomic_DNA"/>
</dbReference>
<dbReference type="InterPro" id="IPR003033">
    <property type="entry name" value="SCP2_sterol-bd_dom"/>
</dbReference>
<sequence length="130" mass="13838">MQDVLAAVLERGQDTATAKGLAKAGLTVAFVYEGPELRLVMDGKNPKEGETISAYFGEGGPTPDVTFALHADVGHRFWSGKLNVPQALSRGQIKATGSIAGALKLLPLMPPLYELYRNVMTEKGRAGDLP</sequence>
<dbReference type="SUPFAM" id="SSF55718">
    <property type="entry name" value="SCP-like"/>
    <property type="match status" value="1"/>
</dbReference>
<proteinExistence type="predicted"/>
<reference evidence="2" key="1">
    <citation type="submission" date="2024-03" db="EMBL/GenBank/DDBJ databases">
        <title>Deinococcus weizhi sp. nov., isolated from human skin.</title>
        <authorList>
            <person name="Wei Z."/>
            <person name="Tian F."/>
            <person name="Yang C."/>
            <person name="Xin L.T."/>
            <person name="Wen Z.J."/>
            <person name="Lan K.C."/>
            <person name="Yu L."/>
            <person name="Zhe W."/>
            <person name="Dan F.D."/>
            <person name="Jun W."/>
            <person name="Rui Z."/>
            <person name="Yong X.J."/>
            <person name="Ting Y."/>
            <person name="Wei X."/>
            <person name="Xu Z.G."/>
            <person name="Xin Z."/>
            <person name="Dong F.G."/>
            <person name="Ni X.M."/>
            <person name="Zheng M.G."/>
            <person name="Chun Y."/>
            <person name="Qian W.X."/>
        </authorList>
    </citation>
    <scope>NUCLEOTIDE SEQUENCE</scope>
    <source>
        <strain evidence="2">VB142</strain>
    </source>
</reference>
<name>A0AAU6Q6I6_9DEIO</name>
<evidence type="ECO:0000313" key="2">
    <source>
        <dbReference type="EMBL" id="WYF46265.1"/>
    </source>
</evidence>
<accession>A0AAU6Q6I6</accession>
<feature type="domain" description="SCP2" evidence="1">
    <location>
        <begin position="7"/>
        <end position="108"/>
    </location>
</feature>
<dbReference type="InterPro" id="IPR036527">
    <property type="entry name" value="SCP2_sterol-bd_dom_sf"/>
</dbReference>
<protein>
    <submittedName>
        <fullName evidence="2">SCP2 sterol-binding domain-containing protein</fullName>
    </submittedName>
</protein>